<evidence type="ECO:0000313" key="1">
    <source>
        <dbReference type="EMBL" id="NGN93600.1"/>
    </source>
</evidence>
<proteinExistence type="predicted"/>
<name>A0A6M1R0V2_9ACTN</name>
<dbReference type="Proteomes" id="UP000483261">
    <property type="component" value="Unassembled WGS sequence"/>
</dbReference>
<dbReference type="SUPFAM" id="SSF52540">
    <property type="entry name" value="P-loop containing nucleoside triphosphate hydrolases"/>
    <property type="match status" value="1"/>
</dbReference>
<dbReference type="RefSeq" id="WP_165111328.1">
    <property type="nucleotide sequence ID" value="NZ_JAALAA010000009.1"/>
</dbReference>
<keyword evidence="1" id="KW-0808">Transferase</keyword>
<keyword evidence="1" id="KW-0418">Kinase</keyword>
<protein>
    <submittedName>
        <fullName evidence="1">Nucleoside kinase</fullName>
    </submittedName>
</protein>
<accession>A0A6M1R0V2</accession>
<gene>
    <name evidence="1" type="ORF">G5C66_12705</name>
</gene>
<evidence type="ECO:0000313" key="2">
    <source>
        <dbReference type="Proteomes" id="UP000483261"/>
    </source>
</evidence>
<keyword evidence="2" id="KW-1185">Reference proteome</keyword>
<organism evidence="1 2">
    <name type="scientific">Nocardioides turkmenicus</name>
    <dbReference type="NCBI Taxonomy" id="2711220"/>
    <lineage>
        <taxon>Bacteria</taxon>
        <taxon>Bacillati</taxon>
        <taxon>Actinomycetota</taxon>
        <taxon>Actinomycetes</taxon>
        <taxon>Propionibacteriales</taxon>
        <taxon>Nocardioidaceae</taxon>
        <taxon>Nocardioides</taxon>
    </lineage>
</organism>
<dbReference type="EMBL" id="JAALAA010000009">
    <property type="protein sequence ID" value="NGN93600.1"/>
    <property type="molecule type" value="Genomic_DNA"/>
</dbReference>
<dbReference type="GO" id="GO:0016301">
    <property type="term" value="F:kinase activity"/>
    <property type="evidence" value="ECO:0007669"/>
    <property type="project" value="UniProtKB-KW"/>
</dbReference>
<dbReference type="Pfam" id="PF13238">
    <property type="entry name" value="AAA_18"/>
    <property type="match status" value="1"/>
</dbReference>
<dbReference type="AlphaFoldDB" id="A0A6M1R0V2"/>
<sequence>MGVRNYLIEGVSGAGKTTVCDELIRRGFQAIHGDRTLAYRGDPETGDPVDDSAPEHHIWDIALVRALAADRTVPVTFFCGGSRNHAKFIDLFDAVFILDVDRDTMLRRIDERVRVDPTDWGGRPEEREICIRMHETKEQVPPGQLIDATPPLTEVVDEILRRVSIRRGG</sequence>
<comment type="caution">
    <text evidence="1">The sequence shown here is derived from an EMBL/GenBank/DDBJ whole genome shotgun (WGS) entry which is preliminary data.</text>
</comment>
<reference evidence="1 2" key="1">
    <citation type="submission" date="2020-02" db="EMBL/GenBank/DDBJ databases">
        <title>Whole-genome analyses of novel actinobacteria.</title>
        <authorList>
            <person name="Sahin N."/>
        </authorList>
    </citation>
    <scope>NUCLEOTIDE SEQUENCE [LARGE SCALE GENOMIC DNA]</scope>
    <source>
        <strain evidence="1 2">KC13</strain>
    </source>
</reference>
<dbReference type="InterPro" id="IPR027417">
    <property type="entry name" value="P-loop_NTPase"/>
</dbReference>
<dbReference type="Gene3D" id="3.40.50.300">
    <property type="entry name" value="P-loop containing nucleotide triphosphate hydrolases"/>
    <property type="match status" value="1"/>
</dbReference>